<comment type="caution">
    <text evidence="1">The sequence shown here is derived from an EMBL/GenBank/DDBJ whole genome shotgun (WGS) entry which is preliminary data.</text>
</comment>
<dbReference type="Proteomes" id="UP001605036">
    <property type="component" value="Unassembled WGS sequence"/>
</dbReference>
<dbReference type="EMBL" id="JBHFFA010000002">
    <property type="protein sequence ID" value="KAL2642200.1"/>
    <property type="molecule type" value="Genomic_DNA"/>
</dbReference>
<name>A0ABD1Z3W5_9MARC</name>
<dbReference type="PANTHER" id="PTHR21292:SF1">
    <property type="entry name" value="EXOCYST COMPLEX COMPONENT 3"/>
    <property type="match status" value="1"/>
</dbReference>
<organism evidence="1 2">
    <name type="scientific">Riccia fluitans</name>
    <dbReference type="NCBI Taxonomy" id="41844"/>
    <lineage>
        <taxon>Eukaryota</taxon>
        <taxon>Viridiplantae</taxon>
        <taxon>Streptophyta</taxon>
        <taxon>Embryophyta</taxon>
        <taxon>Marchantiophyta</taxon>
        <taxon>Marchantiopsida</taxon>
        <taxon>Marchantiidae</taxon>
        <taxon>Marchantiales</taxon>
        <taxon>Ricciaceae</taxon>
        <taxon>Riccia</taxon>
    </lineage>
</organism>
<gene>
    <name evidence="1" type="ORF">R1flu_009787</name>
</gene>
<keyword evidence="2" id="KW-1185">Reference proteome</keyword>
<reference evidence="1 2" key="1">
    <citation type="submission" date="2024-09" db="EMBL/GenBank/DDBJ databases">
        <title>Chromosome-scale assembly of Riccia fluitans.</title>
        <authorList>
            <person name="Paukszto L."/>
            <person name="Sawicki J."/>
            <person name="Karawczyk K."/>
            <person name="Piernik-Szablinska J."/>
            <person name="Szczecinska M."/>
            <person name="Mazdziarz M."/>
        </authorList>
    </citation>
    <scope>NUCLEOTIDE SEQUENCE [LARGE SCALE GENOMIC DNA]</scope>
    <source>
        <strain evidence="1">Rf_01</strain>
        <tissue evidence="1">Aerial parts of the thallus</tissue>
    </source>
</reference>
<dbReference type="InterPro" id="IPR010326">
    <property type="entry name" value="EXOC3/Sec6"/>
</dbReference>
<evidence type="ECO:0000313" key="2">
    <source>
        <dbReference type="Proteomes" id="UP001605036"/>
    </source>
</evidence>
<dbReference type="AlphaFoldDB" id="A0ABD1Z3W5"/>
<protein>
    <submittedName>
        <fullName evidence="1">Uncharacterized protein</fullName>
    </submittedName>
</protein>
<evidence type="ECO:0000313" key="1">
    <source>
        <dbReference type="EMBL" id="KAL2642200.1"/>
    </source>
</evidence>
<proteinExistence type="predicted"/>
<accession>A0ABD1Z3W5</accession>
<dbReference type="PANTHER" id="PTHR21292">
    <property type="entry name" value="EXOCYST COMPLEX COMPONENT SEC6-RELATED"/>
    <property type="match status" value="1"/>
</dbReference>
<sequence length="136" mass="15344">MMSTGSADVTAMKAEREVHKPFRSPDSLPKIDYRLNTPQAAEARVSLKVDRELVRTVERLTVLEGKGRFALATVSSRNEEAHKLVEYLEDVNSTKAKFEPTLWGHIASFFHLAKEAPQNIVRALPVVEMQEIQEPD</sequence>